<organism evidence="2 3">
    <name type="scientific">Roseateles albus</name>
    <dbReference type="NCBI Taxonomy" id="2987525"/>
    <lineage>
        <taxon>Bacteria</taxon>
        <taxon>Pseudomonadati</taxon>
        <taxon>Pseudomonadota</taxon>
        <taxon>Betaproteobacteria</taxon>
        <taxon>Burkholderiales</taxon>
        <taxon>Sphaerotilaceae</taxon>
        <taxon>Roseateles</taxon>
    </lineage>
</organism>
<evidence type="ECO:0000313" key="2">
    <source>
        <dbReference type="EMBL" id="MDC8772336.1"/>
    </source>
</evidence>
<gene>
    <name evidence="2" type="ORF">PRZ03_12205</name>
</gene>
<proteinExistence type="predicted"/>
<dbReference type="RefSeq" id="WP_273600534.1">
    <property type="nucleotide sequence ID" value="NZ_JAQQXT010000006.1"/>
</dbReference>
<keyword evidence="3" id="KW-1185">Reference proteome</keyword>
<name>A0ABT5KHP4_9BURK</name>
<dbReference type="EMBL" id="JAQQXT010000006">
    <property type="protein sequence ID" value="MDC8772336.1"/>
    <property type="molecule type" value="Genomic_DNA"/>
</dbReference>
<dbReference type="SUPFAM" id="SSF53474">
    <property type="entry name" value="alpha/beta-Hydrolases"/>
    <property type="match status" value="1"/>
</dbReference>
<feature type="chain" id="PRO_5047491556" description="Alpha/beta hydrolase" evidence="1">
    <location>
        <begin position="29"/>
        <end position="456"/>
    </location>
</feature>
<accession>A0ABT5KHP4</accession>
<dbReference type="Proteomes" id="UP001221189">
    <property type="component" value="Unassembled WGS sequence"/>
</dbReference>
<dbReference type="PROSITE" id="PS51257">
    <property type="entry name" value="PROKAR_LIPOPROTEIN"/>
    <property type="match status" value="1"/>
</dbReference>
<reference evidence="2 3" key="1">
    <citation type="submission" date="2022-10" db="EMBL/GenBank/DDBJ databases">
        <title>Paucibacter sp. hw1 Genome sequencing.</title>
        <authorList>
            <person name="Park S."/>
        </authorList>
    </citation>
    <scope>NUCLEOTIDE SEQUENCE [LARGE SCALE GENOMIC DNA]</scope>
    <source>
        <strain evidence="3">hw1</strain>
    </source>
</reference>
<sequence>MSMARIKCGAGALLALQLLLGCSGPRLPSPLPPPLAEAAPQVRECPDGLAAGTRCLGGQDSAGAFYLIAIPKDWGGVLVLHAHGGPELGPPKAERAAEDLKRWAIMVKAGYAWAGSTFAQGGVAVSAAAADTERLRQIFVTHIAQPTTTILHGQSWGAGVALKAAERYAAPGQPRPAYDGVLLSNGVLGGGTRSYDFRLDLRVIYQYLCGNHPRPDEAQYPLWMGLPAGATLTRADLAARADSCLGLATPVPKRTPEQQARLHTVLNVLQIPDRSVQGHLNWATWHFQDVVQKRTGGLSPWGNIGAHYSGSIDDAALNAGVQRYAADARAVTQFGLDSDPSGRVGVPMLSVHGVHDATAFVELESQLRRTVVAAGQGDRLVQTFSDDGEHSYLSDPVYPALMAELLGWAGRGEKPSPASVARRCQAMEARFGPGCRLLPNYQAAELESRVAPRQRP</sequence>
<evidence type="ECO:0008006" key="4">
    <source>
        <dbReference type="Google" id="ProtNLM"/>
    </source>
</evidence>
<feature type="signal peptide" evidence="1">
    <location>
        <begin position="1"/>
        <end position="28"/>
    </location>
</feature>
<keyword evidence="1" id="KW-0732">Signal</keyword>
<protein>
    <recommendedName>
        <fullName evidence="4">Alpha/beta hydrolase</fullName>
    </recommendedName>
</protein>
<dbReference type="InterPro" id="IPR029058">
    <property type="entry name" value="AB_hydrolase_fold"/>
</dbReference>
<evidence type="ECO:0000313" key="3">
    <source>
        <dbReference type="Proteomes" id="UP001221189"/>
    </source>
</evidence>
<comment type="caution">
    <text evidence="2">The sequence shown here is derived from an EMBL/GenBank/DDBJ whole genome shotgun (WGS) entry which is preliminary data.</text>
</comment>
<evidence type="ECO:0000256" key="1">
    <source>
        <dbReference type="SAM" id="SignalP"/>
    </source>
</evidence>